<protein>
    <submittedName>
        <fullName evidence="1">Uncharacterized protein</fullName>
    </submittedName>
</protein>
<accession>A0A7S1STT8</accession>
<evidence type="ECO:0000313" key="1">
    <source>
        <dbReference type="EMBL" id="CAD9206468.1"/>
    </source>
</evidence>
<name>A0A7S1STT8_9CHLO</name>
<sequence>MYRYAYQKFAGHKLACDAQAPTTLPFGPETWARLNVSGEFKHCLLSLSRWFDDFVDTPNYSQGDIYLRDIAVYRRQNKFFQLEPKCPITFDLREREGPAVADCALCPQHIPAELLCDLAVSVNEPMAETLASSISPWLTSYQDLLITIPLRRLLILDDNNFLNHWISCGELVEDSDCEEEEFQNLGINRFRAAERVRALVNLEKLSAGQTLNLLHSASNQLIGTPEGETRGVLHSNAYRLGLWEDGAMDTMLPASQSPITPSPHTSSTGFRRELLQRVLEEIRKFVFLDVTDKDIASGKAEVVLLYLSDSDVWSNGPGNNDCQPAANFVFFHNNMAVLFTSHVPHC</sequence>
<proteinExistence type="predicted"/>
<dbReference type="AlphaFoldDB" id="A0A7S1STT8"/>
<dbReference type="EMBL" id="HBGG01016949">
    <property type="protein sequence ID" value="CAD9206468.1"/>
    <property type="molecule type" value="Transcribed_RNA"/>
</dbReference>
<organism evidence="1">
    <name type="scientific">Tetraselmis chuii</name>
    <dbReference type="NCBI Taxonomy" id="63592"/>
    <lineage>
        <taxon>Eukaryota</taxon>
        <taxon>Viridiplantae</taxon>
        <taxon>Chlorophyta</taxon>
        <taxon>core chlorophytes</taxon>
        <taxon>Chlorodendrophyceae</taxon>
        <taxon>Chlorodendrales</taxon>
        <taxon>Chlorodendraceae</taxon>
        <taxon>Tetraselmis</taxon>
    </lineage>
</organism>
<gene>
    <name evidence="1" type="ORF">TCHU04912_LOCUS8704</name>
</gene>
<reference evidence="1" key="1">
    <citation type="submission" date="2021-01" db="EMBL/GenBank/DDBJ databases">
        <authorList>
            <person name="Corre E."/>
            <person name="Pelletier E."/>
            <person name="Niang G."/>
            <person name="Scheremetjew M."/>
            <person name="Finn R."/>
            <person name="Kale V."/>
            <person name="Holt S."/>
            <person name="Cochrane G."/>
            <person name="Meng A."/>
            <person name="Brown T."/>
            <person name="Cohen L."/>
        </authorList>
    </citation>
    <scope>NUCLEOTIDE SEQUENCE</scope>
    <source>
        <strain evidence="1">PLY429</strain>
    </source>
</reference>